<dbReference type="Proteomes" id="UP000321513">
    <property type="component" value="Unassembled WGS sequence"/>
</dbReference>
<dbReference type="PROSITE" id="PS50059">
    <property type="entry name" value="FKBP_PPIASE"/>
    <property type="match status" value="1"/>
</dbReference>
<organism evidence="8 9">
    <name type="scientific">Segetibacter aerophilus</name>
    <dbReference type="NCBI Taxonomy" id="670293"/>
    <lineage>
        <taxon>Bacteria</taxon>
        <taxon>Pseudomonadati</taxon>
        <taxon>Bacteroidota</taxon>
        <taxon>Chitinophagia</taxon>
        <taxon>Chitinophagales</taxon>
        <taxon>Chitinophagaceae</taxon>
        <taxon>Segetibacter</taxon>
    </lineage>
</organism>
<evidence type="ECO:0000256" key="4">
    <source>
        <dbReference type="ARBA" id="ARBA00023235"/>
    </source>
</evidence>
<feature type="domain" description="PPIase FKBP-type" evidence="7">
    <location>
        <begin position="46"/>
        <end position="128"/>
    </location>
</feature>
<dbReference type="SUPFAM" id="SSF54534">
    <property type="entry name" value="FKBP-like"/>
    <property type="match status" value="1"/>
</dbReference>
<gene>
    <name evidence="8" type="ORF">SAE01_03300</name>
</gene>
<name>A0A512B798_9BACT</name>
<proteinExistence type="inferred from homology"/>
<comment type="catalytic activity">
    <reaction evidence="1 5 6">
        <text>[protein]-peptidylproline (omega=180) = [protein]-peptidylproline (omega=0)</text>
        <dbReference type="Rhea" id="RHEA:16237"/>
        <dbReference type="Rhea" id="RHEA-COMP:10747"/>
        <dbReference type="Rhea" id="RHEA-COMP:10748"/>
        <dbReference type="ChEBI" id="CHEBI:83833"/>
        <dbReference type="ChEBI" id="CHEBI:83834"/>
        <dbReference type="EC" id="5.2.1.8"/>
    </reaction>
</comment>
<evidence type="ECO:0000256" key="5">
    <source>
        <dbReference type="PROSITE-ProRule" id="PRU00277"/>
    </source>
</evidence>
<comment type="similarity">
    <text evidence="2 6">Belongs to the FKBP-type PPIase family.</text>
</comment>
<evidence type="ECO:0000256" key="1">
    <source>
        <dbReference type="ARBA" id="ARBA00000971"/>
    </source>
</evidence>
<dbReference type="EMBL" id="BJYT01000001">
    <property type="protein sequence ID" value="GEO07834.1"/>
    <property type="molecule type" value="Genomic_DNA"/>
</dbReference>
<evidence type="ECO:0000313" key="9">
    <source>
        <dbReference type="Proteomes" id="UP000321513"/>
    </source>
</evidence>
<dbReference type="PANTHER" id="PTHR43811">
    <property type="entry name" value="FKBP-TYPE PEPTIDYL-PROLYL CIS-TRANS ISOMERASE FKPA"/>
    <property type="match status" value="1"/>
</dbReference>
<dbReference type="InterPro" id="IPR046357">
    <property type="entry name" value="PPIase_dom_sf"/>
</dbReference>
<evidence type="ECO:0000256" key="3">
    <source>
        <dbReference type="ARBA" id="ARBA00023110"/>
    </source>
</evidence>
<evidence type="ECO:0000259" key="7">
    <source>
        <dbReference type="PROSITE" id="PS50059"/>
    </source>
</evidence>
<evidence type="ECO:0000256" key="2">
    <source>
        <dbReference type="ARBA" id="ARBA00006577"/>
    </source>
</evidence>
<accession>A0A512B798</accession>
<protein>
    <recommendedName>
        <fullName evidence="6">Peptidyl-prolyl cis-trans isomerase</fullName>
        <ecNumber evidence="6">5.2.1.8</ecNumber>
    </recommendedName>
</protein>
<dbReference type="PANTHER" id="PTHR43811:SF19">
    <property type="entry name" value="39 KDA FK506-BINDING NUCLEAR PROTEIN"/>
    <property type="match status" value="1"/>
</dbReference>
<dbReference type="Gene3D" id="3.10.50.40">
    <property type="match status" value="1"/>
</dbReference>
<keyword evidence="9" id="KW-1185">Reference proteome</keyword>
<keyword evidence="3 5" id="KW-0697">Rotamase</keyword>
<dbReference type="EC" id="5.2.1.8" evidence="6"/>
<dbReference type="GO" id="GO:0003755">
    <property type="term" value="F:peptidyl-prolyl cis-trans isomerase activity"/>
    <property type="evidence" value="ECO:0007669"/>
    <property type="project" value="UniProtKB-UniRule"/>
</dbReference>
<comment type="caution">
    <text evidence="8">The sequence shown here is derived from an EMBL/GenBank/DDBJ whole genome shotgun (WGS) entry which is preliminary data.</text>
</comment>
<keyword evidence="4 5" id="KW-0413">Isomerase</keyword>
<evidence type="ECO:0000256" key="6">
    <source>
        <dbReference type="RuleBase" id="RU003915"/>
    </source>
</evidence>
<dbReference type="InterPro" id="IPR001179">
    <property type="entry name" value="PPIase_FKBP_dom"/>
</dbReference>
<dbReference type="AlphaFoldDB" id="A0A512B798"/>
<reference evidence="8 9" key="1">
    <citation type="submission" date="2019-07" db="EMBL/GenBank/DDBJ databases">
        <title>Whole genome shotgun sequence of Segetibacter aerophilus NBRC 106135.</title>
        <authorList>
            <person name="Hosoyama A."/>
            <person name="Uohara A."/>
            <person name="Ohji S."/>
            <person name="Ichikawa N."/>
        </authorList>
    </citation>
    <scope>NUCLEOTIDE SEQUENCE [LARGE SCALE GENOMIC DNA]</scope>
    <source>
        <strain evidence="8 9">NBRC 106135</strain>
    </source>
</reference>
<dbReference type="Pfam" id="PF00254">
    <property type="entry name" value="FKBP_C"/>
    <property type="match status" value="1"/>
</dbReference>
<sequence>MPVSPQSEELQITSYASTNGMDVVKHGTGMYYQILDGGMGVTPTANSTVTATYTGKLLNGTVFDSRTASFPLSGVIEGWQIGIPLIKKGGKIKLIIPSSYAYGCNGSPGANIPPNAVLFFDINLVDVK</sequence>
<evidence type="ECO:0000313" key="8">
    <source>
        <dbReference type="EMBL" id="GEO07834.1"/>
    </source>
</evidence>